<evidence type="ECO:0008006" key="3">
    <source>
        <dbReference type="Google" id="ProtNLM"/>
    </source>
</evidence>
<sequence length="309" mass="34988">MSVKPQVNELWKYIGENEVNAELIGDLAEFKRSELIYRLTYFDVRTNGVRYLKTLIRNLAGQLDPASWERLRRTTGREFGRPYSITYDGEPVCLDYLRAVSDLEFIEKNVDLDGGCVLEIGAGYGRTCHTLMSNKDIVSYVIIDLPTTMALSQQYLRAVLSEEQFGRIKFVPIDEIEESLGSAEFDLCINVDSLAEMSIETFRYYLALIAGRCSYFYTNNQVGKYADKSLDGHARGEDAVARALDAGPLVDVIDIDDNRAVREQARKFVAVYCPAADWRCVADDWAPPFTWYWQALFQAPTTGPAATDR</sequence>
<proteinExistence type="predicted"/>
<reference evidence="1 2" key="1">
    <citation type="journal article" date="2014" name="Int. J. Syst. Evol. Microbiol.">
        <title>Complete genome sequence of Corynebacterium casei LMG S-19264T (=DSM 44701T), isolated from a smear-ripened cheese.</title>
        <authorList>
            <consortium name="US DOE Joint Genome Institute (JGI-PGF)"/>
            <person name="Walter F."/>
            <person name="Albersmeier A."/>
            <person name="Kalinowski J."/>
            <person name="Ruckert C."/>
        </authorList>
    </citation>
    <scope>NUCLEOTIDE SEQUENCE [LARGE SCALE GENOMIC DNA]</scope>
    <source>
        <strain evidence="1 2">JCM 4677</strain>
    </source>
</reference>
<dbReference type="InterPro" id="IPR030807">
    <property type="entry name" value="Methyltran_NanM"/>
</dbReference>
<gene>
    <name evidence="1" type="ORF">GCM10017557_01960</name>
</gene>
<dbReference type="NCBIfam" id="TIGR04371">
    <property type="entry name" value="methyltran_NanM"/>
    <property type="match status" value="1"/>
</dbReference>
<dbReference type="InterPro" id="IPR029063">
    <property type="entry name" value="SAM-dependent_MTases_sf"/>
</dbReference>
<dbReference type="OrthoDB" id="3760285at2"/>
<dbReference type="EMBL" id="AP023440">
    <property type="protein sequence ID" value="BCL25337.1"/>
    <property type="molecule type" value="Genomic_DNA"/>
</dbReference>
<dbReference type="RefSeq" id="WP_055511130.1">
    <property type="nucleotide sequence ID" value="NZ_AP023440.1"/>
</dbReference>
<dbReference type="AlphaFoldDB" id="A0A7G1NUQ4"/>
<evidence type="ECO:0000313" key="2">
    <source>
        <dbReference type="Proteomes" id="UP000516444"/>
    </source>
</evidence>
<dbReference type="Proteomes" id="UP000516444">
    <property type="component" value="Chromosome"/>
</dbReference>
<evidence type="ECO:0000313" key="1">
    <source>
        <dbReference type="EMBL" id="BCL25337.1"/>
    </source>
</evidence>
<keyword evidence="2" id="KW-1185">Reference proteome</keyword>
<accession>A0A7G1NUQ4</accession>
<name>A0A7G1NUQ4_9ACTN</name>
<dbReference type="Gene3D" id="3.40.50.150">
    <property type="entry name" value="Vaccinia Virus protein VP39"/>
    <property type="match status" value="1"/>
</dbReference>
<organism evidence="1 2">
    <name type="scientific">Streptomyces aurantiacus</name>
    <dbReference type="NCBI Taxonomy" id="47760"/>
    <lineage>
        <taxon>Bacteria</taxon>
        <taxon>Bacillati</taxon>
        <taxon>Actinomycetota</taxon>
        <taxon>Actinomycetes</taxon>
        <taxon>Kitasatosporales</taxon>
        <taxon>Streptomycetaceae</taxon>
        <taxon>Streptomyces</taxon>
        <taxon>Streptomyces aurantiacus group</taxon>
    </lineage>
</organism>
<dbReference type="SUPFAM" id="SSF53335">
    <property type="entry name" value="S-adenosyl-L-methionine-dependent methyltransferases"/>
    <property type="match status" value="1"/>
</dbReference>
<protein>
    <recommendedName>
        <fullName evidence="3">Sugar O-methyltransferase</fullName>
    </recommendedName>
</protein>
<dbReference type="KEGG" id="sgm:GCM10017557_01960"/>